<evidence type="ECO:0000256" key="3">
    <source>
        <dbReference type="ARBA" id="ARBA00022692"/>
    </source>
</evidence>
<feature type="transmembrane region" description="Helical" evidence="8">
    <location>
        <begin position="456"/>
        <end position="474"/>
    </location>
</feature>
<evidence type="ECO:0000259" key="9">
    <source>
        <dbReference type="PROSITE" id="PS50850"/>
    </source>
</evidence>
<dbReference type="GO" id="GO:0022857">
    <property type="term" value="F:transmembrane transporter activity"/>
    <property type="evidence" value="ECO:0007669"/>
    <property type="project" value="InterPro"/>
</dbReference>
<keyword evidence="3 8" id="KW-0812">Transmembrane</keyword>
<dbReference type="PROSITE" id="PS50850">
    <property type="entry name" value="MFS"/>
    <property type="match status" value="1"/>
</dbReference>
<dbReference type="PANTHER" id="PTHR42718">
    <property type="entry name" value="MAJOR FACILITATOR SUPERFAMILY MULTIDRUG TRANSPORTER MFSC"/>
    <property type="match status" value="1"/>
</dbReference>
<reference evidence="10 11" key="1">
    <citation type="submission" date="2020-07" db="EMBL/GenBank/DDBJ databases">
        <title>Sequencing the genomes of 1000 actinobacteria strains.</title>
        <authorList>
            <person name="Klenk H.-P."/>
        </authorList>
    </citation>
    <scope>NUCLEOTIDE SEQUENCE [LARGE SCALE GENOMIC DNA]</scope>
    <source>
        <strain evidence="10 11">DSM 42178</strain>
    </source>
</reference>
<name>A0A853A521_9ACTN</name>
<dbReference type="SUPFAM" id="SSF103473">
    <property type="entry name" value="MFS general substrate transporter"/>
    <property type="match status" value="1"/>
</dbReference>
<accession>A0A853A521</accession>
<feature type="transmembrane region" description="Helical" evidence="8">
    <location>
        <begin position="223"/>
        <end position="245"/>
    </location>
</feature>
<feature type="transmembrane region" description="Helical" evidence="8">
    <location>
        <begin position="168"/>
        <end position="187"/>
    </location>
</feature>
<feature type="transmembrane region" description="Helical" evidence="8">
    <location>
        <begin position="78"/>
        <end position="97"/>
    </location>
</feature>
<keyword evidence="2" id="KW-0813">Transport</keyword>
<feature type="transmembrane region" description="Helical" evidence="8">
    <location>
        <begin position="432"/>
        <end position="450"/>
    </location>
</feature>
<keyword evidence="5 8" id="KW-0472">Membrane</keyword>
<organism evidence="10 11">
    <name type="scientific">Allostreptomyces psammosilenae</name>
    <dbReference type="NCBI Taxonomy" id="1892865"/>
    <lineage>
        <taxon>Bacteria</taxon>
        <taxon>Bacillati</taxon>
        <taxon>Actinomycetota</taxon>
        <taxon>Actinomycetes</taxon>
        <taxon>Kitasatosporales</taxon>
        <taxon>Streptomycetaceae</taxon>
        <taxon>Allostreptomyces</taxon>
    </lineage>
</organism>
<evidence type="ECO:0000313" key="11">
    <source>
        <dbReference type="Proteomes" id="UP000567795"/>
    </source>
</evidence>
<evidence type="ECO:0000313" key="10">
    <source>
        <dbReference type="EMBL" id="NYI05592.1"/>
    </source>
</evidence>
<dbReference type="CDD" id="cd17321">
    <property type="entry name" value="MFS_MMR_MDR_like"/>
    <property type="match status" value="1"/>
</dbReference>
<dbReference type="Pfam" id="PF07690">
    <property type="entry name" value="MFS_1"/>
    <property type="match status" value="1"/>
</dbReference>
<comment type="caution">
    <text evidence="10">The sequence shown here is derived from an EMBL/GenBank/DDBJ whole genome shotgun (WGS) entry which is preliminary data.</text>
</comment>
<feature type="transmembrane region" description="Helical" evidence="8">
    <location>
        <begin position="251"/>
        <end position="273"/>
    </location>
</feature>
<evidence type="ECO:0000256" key="5">
    <source>
        <dbReference type="ARBA" id="ARBA00023136"/>
    </source>
</evidence>
<evidence type="ECO:0000256" key="7">
    <source>
        <dbReference type="SAM" id="MobiDB-lite"/>
    </source>
</evidence>
<feature type="region of interest" description="Disordered" evidence="7">
    <location>
        <begin position="1"/>
        <end position="33"/>
    </location>
</feature>
<evidence type="ECO:0000256" key="6">
    <source>
        <dbReference type="ARBA" id="ARBA00023251"/>
    </source>
</evidence>
<dbReference type="InterPro" id="IPR011701">
    <property type="entry name" value="MFS"/>
</dbReference>
<dbReference type="InterPro" id="IPR036259">
    <property type="entry name" value="MFS_trans_sf"/>
</dbReference>
<keyword evidence="11" id="KW-1185">Reference proteome</keyword>
<dbReference type="PANTHER" id="PTHR42718:SF9">
    <property type="entry name" value="MAJOR FACILITATOR SUPERFAMILY MULTIDRUG TRANSPORTER MFSC"/>
    <property type="match status" value="1"/>
</dbReference>
<feature type="transmembrane region" description="Helical" evidence="8">
    <location>
        <begin position="326"/>
        <end position="345"/>
    </location>
</feature>
<keyword evidence="6" id="KW-0046">Antibiotic resistance</keyword>
<dbReference type="Proteomes" id="UP000567795">
    <property type="component" value="Unassembled WGS sequence"/>
</dbReference>
<feature type="compositionally biased region" description="Basic and acidic residues" evidence="7">
    <location>
        <begin position="1"/>
        <end position="10"/>
    </location>
</feature>
<gene>
    <name evidence="10" type="ORF">FHU37_002535</name>
</gene>
<feature type="transmembrane region" description="Helical" evidence="8">
    <location>
        <begin position="357"/>
        <end position="378"/>
    </location>
</feature>
<dbReference type="RefSeq" id="WP_179814307.1">
    <property type="nucleotide sequence ID" value="NZ_JACBZD010000001.1"/>
</dbReference>
<dbReference type="EMBL" id="JACBZD010000001">
    <property type="protein sequence ID" value="NYI05592.1"/>
    <property type="molecule type" value="Genomic_DNA"/>
</dbReference>
<dbReference type="AlphaFoldDB" id="A0A853A521"/>
<feature type="transmembrane region" description="Helical" evidence="8">
    <location>
        <begin position="135"/>
        <end position="156"/>
    </location>
</feature>
<comment type="subcellular location">
    <subcellularLocation>
        <location evidence="1">Cell membrane</location>
        <topology evidence="1">Multi-pass membrane protein</topology>
    </subcellularLocation>
</comment>
<sequence>MAQPVHRPEADGVTVTVVPRRVPDPPPAPPAPEGRRRALALLALCLGNFLVLLDMTIVNLALPRIRDDLGGPLGAMEWVAGGYALAVAAFLLGGGSVSDRIGNDRAFRWGIVGFTALSVACSLAPGLGFLVVARVAQGVCTALLLPSLLGLIPHLFEDAGDRARAVSLWASSGAAAAAAGPLAGGILVDLIGWRSIFCVHLPLGAAAWLIVRRNVPAAPRRATARLDVPGQVLAVLGLTALYLALVGRPSLGWNGAAVGAATAVGIAALVAFVRVERRRAAPLLPPRLFADRVFSAAVATGLLWQFVIFGQLFALSLYLQTVQQRSALAAGLAFLPMTLVAALLPSPTMRRLVPRWGFGRTLVAGGVCGLAACAVLLLCGAGSPYWPLGVALLLLGVFGGLTLPVVAALVVAHTPPGLSGTGSGVLNTARQLGGVLGVSVLGSVAGDIGGSLVGGLHVGAAISAVALTGVVLLARRVVDR</sequence>
<protein>
    <submittedName>
        <fullName evidence="10">DHA2 family methylenomycin A resistance protein-like MFS transporter</fullName>
    </submittedName>
</protein>
<feature type="transmembrane region" description="Helical" evidence="8">
    <location>
        <begin position="193"/>
        <end position="211"/>
    </location>
</feature>
<feature type="transmembrane region" description="Helical" evidence="8">
    <location>
        <begin position="293"/>
        <end position="314"/>
    </location>
</feature>
<dbReference type="InterPro" id="IPR020846">
    <property type="entry name" value="MFS_dom"/>
</dbReference>
<dbReference type="GO" id="GO:0046677">
    <property type="term" value="P:response to antibiotic"/>
    <property type="evidence" value="ECO:0007669"/>
    <property type="project" value="UniProtKB-KW"/>
</dbReference>
<keyword evidence="4 8" id="KW-1133">Transmembrane helix</keyword>
<evidence type="ECO:0000256" key="1">
    <source>
        <dbReference type="ARBA" id="ARBA00004651"/>
    </source>
</evidence>
<feature type="domain" description="Major facilitator superfamily (MFS) profile" evidence="9">
    <location>
        <begin position="40"/>
        <end position="478"/>
    </location>
</feature>
<evidence type="ECO:0000256" key="2">
    <source>
        <dbReference type="ARBA" id="ARBA00022448"/>
    </source>
</evidence>
<evidence type="ECO:0000256" key="4">
    <source>
        <dbReference type="ARBA" id="ARBA00022989"/>
    </source>
</evidence>
<dbReference type="Gene3D" id="1.20.1720.10">
    <property type="entry name" value="Multidrug resistance protein D"/>
    <property type="match status" value="1"/>
</dbReference>
<feature type="transmembrane region" description="Helical" evidence="8">
    <location>
        <begin position="390"/>
        <end position="411"/>
    </location>
</feature>
<dbReference type="Gene3D" id="1.20.1250.20">
    <property type="entry name" value="MFS general substrate transporter like domains"/>
    <property type="match status" value="1"/>
</dbReference>
<evidence type="ECO:0000256" key="8">
    <source>
        <dbReference type="SAM" id="Phobius"/>
    </source>
</evidence>
<proteinExistence type="predicted"/>
<feature type="transmembrane region" description="Helical" evidence="8">
    <location>
        <begin position="109"/>
        <end position="129"/>
    </location>
</feature>
<dbReference type="GO" id="GO:0005886">
    <property type="term" value="C:plasma membrane"/>
    <property type="evidence" value="ECO:0007669"/>
    <property type="project" value="UniProtKB-SubCell"/>
</dbReference>
<feature type="transmembrane region" description="Helical" evidence="8">
    <location>
        <begin position="38"/>
        <end position="58"/>
    </location>
</feature>